<dbReference type="RefSeq" id="WP_200277728.1">
    <property type="nucleotide sequence ID" value="NZ_JAENII010000004.1"/>
</dbReference>
<feature type="transmembrane region" description="Helical" evidence="2">
    <location>
        <begin position="48"/>
        <end position="73"/>
    </location>
</feature>
<sequence length="147" mass="15459">MRSRPRSRIRCGLMVVALIGLGLASRMVPGLPGFVEAHAGDALWAAMVYWGLAFLFPRLTIPLLAASATAFAFGIEFSQLIQHPVMIEARAHWLGALVLGHGFLWIDLVRYAVGIAAAAGLDRAMTSEGGPTASGGETASQAVSAEN</sequence>
<feature type="region of interest" description="Disordered" evidence="1">
    <location>
        <begin position="128"/>
        <end position="147"/>
    </location>
</feature>
<evidence type="ECO:0000256" key="2">
    <source>
        <dbReference type="SAM" id="Phobius"/>
    </source>
</evidence>
<protein>
    <submittedName>
        <fullName evidence="3">DUF2809 domain-containing protein</fullName>
    </submittedName>
</protein>
<dbReference type="EMBL" id="JAENII010000004">
    <property type="protein sequence ID" value="MBK1826592.1"/>
    <property type="molecule type" value="Genomic_DNA"/>
</dbReference>
<dbReference type="Pfam" id="PF10990">
    <property type="entry name" value="DUF2809"/>
    <property type="match status" value="1"/>
</dbReference>
<keyword evidence="2" id="KW-0472">Membrane</keyword>
<accession>A0A934VF41</accession>
<reference evidence="3" key="1">
    <citation type="submission" date="2021-01" db="EMBL/GenBank/DDBJ databases">
        <title>Modified the classification status of verrucomicrobia.</title>
        <authorList>
            <person name="Feng X."/>
        </authorList>
    </citation>
    <scope>NUCLEOTIDE SEQUENCE</scope>
    <source>
        <strain evidence="3">KCTC 22201</strain>
    </source>
</reference>
<dbReference type="Proteomes" id="UP000658278">
    <property type="component" value="Unassembled WGS sequence"/>
</dbReference>
<proteinExistence type="predicted"/>
<name>A0A934VF41_9BACT</name>
<organism evidence="3 4">
    <name type="scientific">Haloferula rosea</name>
    <dbReference type="NCBI Taxonomy" id="490093"/>
    <lineage>
        <taxon>Bacteria</taxon>
        <taxon>Pseudomonadati</taxon>
        <taxon>Verrucomicrobiota</taxon>
        <taxon>Verrucomicrobiia</taxon>
        <taxon>Verrucomicrobiales</taxon>
        <taxon>Verrucomicrobiaceae</taxon>
        <taxon>Haloferula</taxon>
    </lineage>
</organism>
<feature type="transmembrane region" description="Helical" evidence="2">
    <location>
        <begin position="93"/>
        <end position="113"/>
    </location>
</feature>
<evidence type="ECO:0000256" key="1">
    <source>
        <dbReference type="SAM" id="MobiDB-lite"/>
    </source>
</evidence>
<dbReference type="InterPro" id="IPR021257">
    <property type="entry name" value="DUF2809"/>
</dbReference>
<gene>
    <name evidence="3" type="ORF">JIN81_06155</name>
</gene>
<keyword evidence="4" id="KW-1185">Reference proteome</keyword>
<feature type="compositionally biased region" description="Polar residues" evidence="1">
    <location>
        <begin position="135"/>
        <end position="147"/>
    </location>
</feature>
<comment type="caution">
    <text evidence="3">The sequence shown here is derived from an EMBL/GenBank/DDBJ whole genome shotgun (WGS) entry which is preliminary data.</text>
</comment>
<keyword evidence="2" id="KW-1133">Transmembrane helix</keyword>
<dbReference type="AlphaFoldDB" id="A0A934VF41"/>
<evidence type="ECO:0000313" key="4">
    <source>
        <dbReference type="Proteomes" id="UP000658278"/>
    </source>
</evidence>
<keyword evidence="2" id="KW-0812">Transmembrane</keyword>
<evidence type="ECO:0000313" key="3">
    <source>
        <dbReference type="EMBL" id="MBK1826592.1"/>
    </source>
</evidence>